<evidence type="ECO:0000256" key="1">
    <source>
        <dbReference type="ARBA" id="ARBA00009778"/>
    </source>
</evidence>
<name>A0A835RC45_VANPL</name>
<feature type="region of interest" description="Disordered" evidence="3">
    <location>
        <begin position="122"/>
        <end position="142"/>
    </location>
</feature>
<gene>
    <name evidence="4" type="ORF">HPP92_011716</name>
</gene>
<evidence type="ECO:0000313" key="5">
    <source>
        <dbReference type="Proteomes" id="UP000639772"/>
    </source>
</evidence>
<dbReference type="PANTHER" id="PTHR34224:SF4">
    <property type="entry name" value="INTERACTOR OF CONSTITUTIVE ACTIVE ROPS 2, CHLOROPLASTIC"/>
    <property type="match status" value="1"/>
</dbReference>
<evidence type="ECO:0000256" key="2">
    <source>
        <dbReference type="ARBA" id="ARBA00023054"/>
    </source>
</evidence>
<feature type="compositionally biased region" description="Polar residues" evidence="3">
    <location>
        <begin position="51"/>
        <end position="67"/>
    </location>
</feature>
<feature type="region of interest" description="Disordered" evidence="3">
    <location>
        <begin position="42"/>
        <end position="87"/>
    </location>
</feature>
<evidence type="ECO:0000313" key="4">
    <source>
        <dbReference type="EMBL" id="KAG0483632.1"/>
    </source>
</evidence>
<keyword evidence="2" id="KW-0175">Coiled coil</keyword>
<evidence type="ECO:0000256" key="3">
    <source>
        <dbReference type="SAM" id="MobiDB-lite"/>
    </source>
</evidence>
<dbReference type="AlphaFoldDB" id="A0A835RC45"/>
<comment type="similarity">
    <text evidence="1">Belongs to the ICR family.</text>
</comment>
<dbReference type="EMBL" id="JADCNM010000005">
    <property type="protein sequence ID" value="KAG0483632.1"/>
    <property type="molecule type" value="Genomic_DNA"/>
</dbReference>
<dbReference type="PANTHER" id="PTHR34224">
    <property type="entry name" value="INTERACTOR OF CONSTITUTIVE ACTIVE ROPS 2, CHLOROPLASTIC-RELATED"/>
    <property type="match status" value="1"/>
</dbReference>
<sequence>MHAVASCFIRVLTATSDAASPPFWSRGQEQSTFQIITEHDMQTNKTRNETSEVSNKTSPITPRSSNASKTMTTTKPSPTKITTERSPRITQRWSPKTLVIEKTRSIKQSDLESQITHLQDELKRAKDELSSSESSKKQLQQEVDEAKQQLTLMSTKLEEPQSHLLDFAWSGDGLEVHQKQNLVGEPAMNDIRKLKQQLFVEAELEVQDVSVPLKEAAAVLSTREKHKDWIREGYAGEGTNFVVSLTHKQLEMTKH</sequence>
<accession>A0A835RC45</accession>
<feature type="compositionally biased region" description="Low complexity" evidence="3">
    <location>
        <begin position="131"/>
        <end position="141"/>
    </location>
</feature>
<dbReference type="InterPro" id="IPR029688">
    <property type="entry name" value="ICR"/>
</dbReference>
<proteinExistence type="inferred from homology"/>
<reference evidence="4 5" key="1">
    <citation type="journal article" date="2020" name="Nat. Food">
        <title>A phased Vanilla planifolia genome enables genetic improvement of flavour and production.</title>
        <authorList>
            <person name="Hasing T."/>
            <person name="Tang H."/>
            <person name="Brym M."/>
            <person name="Khazi F."/>
            <person name="Huang T."/>
            <person name="Chambers A.H."/>
        </authorList>
    </citation>
    <scope>NUCLEOTIDE SEQUENCE [LARGE SCALE GENOMIC DNA]</scope>
    <source>
        <tissue evidence="4">Leaf</tissue>
    </source>
</reference>
<organism evidence="4 5">
    <name type="scientific">Vanilla planifolia</name>
    <name type="common">Vanilla</name>
    <dbReference type="NCBI Taxonomy" id="51239"/>
    <lineage>
        <taxon>Eukaryota</taxon>
        <taxon>Viridiplantae</taxon>
        <taxon>Streptophyta</taxon>
        <taxon>Embryophyta</taxon>
        <taxon>Tracheophyta</taxon>
        <taxon>Spermatophyta</taxon>
        <taxon>Magnoliopsida</taxon>
        <taxon>Liliopsida</taxon>
        <taxon>Asparagales</taxon>
        <taxon>Orchidaceae</taxon>
        <taxon>Vanilloideae</taxon>
        <taxon>Vanilleae</taxon>
        <taxon>Vanilla</taxon>
    </lineage>
</organism>
<feature type="compositionally biased region" description="Low complexity" evidence="3">
    <location>
        <begin position="68"/>
        <end position="81"/>
    </location>
</feature>
<dbReference type="OrthoDB" id="1932291at2759"/>
<protein>
    <submittedName>
        <fullName evidence="4">Uncharacterized protein</fullName>
    </submittedName>
</protein>
<dbReference type="Proteomes" id="UP000639772">
    <property type="component" value="Unassembled WGS sequence"/>
</dbReference>
<comment type="caution">
    <text evidence="4">The sequence shown here is derived from an EMBL/GenBank/DDBJ whole genome shotgun (WGS) entry which is preliminary data.</text>
</comment>